<comment type="catalytic activity">
    <reaction evidence="7">
        <text>3-phosphoshikimate + phosphoenolpyruvate = 5-O-(1-carboxyvinyl)-3-phosphoshikimate + phosphate</text>
        <dbReference type="Rhea" id="RHEA:21256"/>
        <dbReference type="ChEBI" id="CHEBI:43474"/>
        <dbReference type="ChEBI" id="CHEBI:57701"/>
        <dbReference type="ChEBI" id="CHEBI:58702"/>
        <dbReference type="ChEBI" id="CHEBI:145989"/>
        <dbReference type="EC" id="2.5.1.19"/>
    </reaction>
    <physiologicalReaction direction="left-to-right" evidence="7">
        <dbReference type="Rhea" id="RHEA:21257"/>
    </physiologicalReaction>
</comment>
<feature type="binding site" evidence="8">
    <location>
        <position position="203"/>
    </location>
    <ligand>
        <name>3-phosphoshikimate</name>
        <dbReference type="ChEBI" id="CHEBI:145989"/>
    </ligand>
</feature>
<feature type="binding site" evidence="8">
    <location>
        <position position="397"/>
    </location>
    <ligand>
        <name>phosphoenolpyruvate</name>
        <dbReference type="ChEBI" id="CHEBI:58702"/>
    </ligand>
</feature>
<keyword evidence="6 8" id="KW-0057">Aromatic amino acid biosynthesis</keyword>
<dbReference type="GO" id="GO:0009073">
    <property type="term" value="P:aromatic amino acid family biosynthetic process"/>
    <property type="evidence" value="ECO:0007669"/>
    <property type="project" value="UniProtKB-KW"/>
</dbReference>
<feature type="active site" description="Proton acceptor" evidence="8">
    <location>
        <position position="325"/>
    </location>
</feature>
<evidence type="ECO:0000259" key="9">
    <source>
        <dbReference type="Pfam" id="PF00275"/>
    </source>
</evidence>
<feature type="binding site" evidence="8">
    <location>
        <position position="33"/>
    </location>
    <ligand>
        <name>3-phosphoshikimate</name>
        <dbReference type="ChEBI" id="CHEBI:145989"/>
    </ligand>
</feature>
<dbReference type="Gene3D" id="3.65.10.10">
    <property type="entry name" value="Enolpyruvate transferase domain"/>
    <property type="match status" value="2"/>
</dbReference>
<organism evidence="10 11">
    <name type="scientific">Nocardioides dokdonensis FR1436</name>
    <dbReference type="NCBI Taxonomy" id="1300347"/>
    <lineage>
        <taxon>Bacteria</taxon>
        <taxon>Bacillati</taxon>
        <taxon>Actinomycetota</taxon>
        <taxon>Actinomycetes</taxon>
        <taxon>Propionibacteriales</taxon>
        <taxon>Nocardioidaceae</taxon>
        <taxon>Nocardioides</taxon>
    </lineage>
</organism>
<dbReference type="SUPFAM" id="SSF55205">
    <property type="entry name" value="EPT/RTPC-like"/>
    <property type="match status" value="1"/>
</dbReference>
<feature type="binding site" evidence="8">
    <location>
        <position position="128"/>
    </location>
    <ligand>
        <name>phosphoenolpyruvate</name>
        <dbReference type="ChEBI" id="CHEBI:58702"/>
    </ligand>
</feature>
<dbReference type="NCBIfam" id="TIGR01356">
    <property type="entry name" value="aroA"/>
    <property type="match status" value="1"/>
</dbReference>
<comment type="subunit">
    <text evidence="8">Monomer.</text>
</comment>
<evidence type="ECO:0000256" key="2">
    <source>
        <dbReference type="ARBA" id="ARBA00009948"/>
    </source>
</evidence>
<dbReference type="PANTHER" id="PTHR21090">
    <property type="entry name" value="AROM/DEHYDROQUINATE SYNTHASE"/>
    <property type="match status" value="1"/>
</dbReference>
<evidence type="ECO:0000256" key="8">
    <source>
        <dbReference type="HAMAP-Rule" id="MF_00210"/>
    </source>
</evidence>
<feature type="binding site" evidence="8">
    <location>
        <position position="352"/>
    </location>
    <ligand>
        <name>3-phosphoshikimate</name>
        <dbReference type="ChEBI" id="CHEBI:145989"/>
    </ligand>
</feature>
<comment type="subcellular location">
    <subcellularLocation>
        <location evidence="8">Cytoplasm</location>
    </subcellularLocation>
</comment>
<feature type="binding site" evidence="8">
    <location>
        <position position="100"/>
    </location>
    <ligand>
        <name>phosphoenolpyruvate</name>
        <dbReference type="ChEBI" id="CHEBI:58702"/>
    </ligand>
</feature>
<dbReference type="GO" id="GO:0005737">
    <property type="term" value="C:cytoplasm"/>
    <property type="evidence" value="ECO:0007669"/>
    <property type="project" value="UniProtKB-SubCell"/>
</dbReference>
<dbReference type="CDD" id="cd01556">
    <property type="entry name" value="EPSP_synthase"/>
    <property type="match status" value="1"/>
</dbReference>
<feature type="binding site" evidence="8">
    <location>
        <position position="422"/>
    </location>
    <ligand>
        <name>phosphoenolpyruvate</name>
        <dbReference type="ChEBI" id="CHEBI:58702"/>
    </ligand>
</feature>
<dbReference type="FunFam" id="3.65.10.10:FF:000010">
    <property type="entry name" value="3-phosphoshikimate 1-carboxyvinyltransferase"/>
    <property type="match status" value="1"/>
</dbReference>
<comment type="caution">
    <text evidence="8">Lacks conserved residue(s) required for the propagation of feature annotation.</text>
</comment>
<dbReference type="InterPro" id="IPR013792">
    <property type="entry name" value="RNA3'P_cycl/enolpyr_Trfase_a/b"/>
</dbReference>
<sequence>MPDPAADPRADHWPAPRATSPVSAVVSLPGSKSLTNRALVLAAIADGPSVVRRALRSRDTTLMAQSLSAMGAEVDTSGDDWRVVPGDLRGPAHVDCGLAGTVMRFVPPMAALAHGDIAFDGDAHMRNRPVGEVLRALRGLGVDVDDAGRGALPFTVRGTGSVPGGTVVLDASASSQFVSALLLAGARYERGVDVRHDGKPVPSQPHIDMTIAMLRTHGVEVDDSSPNRWAVAPGPVRAVDHLIEPDLSNAAPFLALAALSGGTVTVRDWPRETTQAGDALREILTLMGCEVAHVDVLDAGSGSGLRVTGPERLQGIDYDLHDVGELAPAVTALCALAEGPSHLRGIAHIRHHETDRLAALATELGGLGAHVVEHPDGLSLTPAPLHGGVFHTYADHRMAHAGVIVGAGVDGVLVEDVATTAKTFPDFAGFWAGLLGRTPGPPLDEQG</sequence>
<gene>
    <name evidence="8 10" type="primary">aroA</name>
    <name evidence="10" type="ORF">I601_3974</name>
</gene>
<feature type="binding site" evidence="8">
    <location>
        <position position="176"/>
    </location>
    <ligand>
        <name>phosphoenolpyruvate</name>
        <dbReference type="ChEBI" id="CHEBI:58702"/>
    </ligand>
</feature>
<reference evidence="10 11" key="1">
    <citation type="submission" date="2016-03" db="EMBL/GenBank/DDBJ databases">
        <title>Complete genome sequence of a soil Actinobacterium, Nocardioides dokdonensis FR1436.</title>
        <authorList>
            <person name="Kwon S.-K."/>
            <person name="Kim K."/>
            <person name="Kim J.F."/>
        </authorList>
    </citation>
    <scope>NUCLEOTIDE SEQUENCE [LARGE SCALE GENOMIC DNA]</scope>
    <source>
        <strain evidence="10 11">FR1436</strain>
    </source>
</reference>
<feature type="binding site" evidence="8">
    <location>
        <position position="356"/>
    </location>
    <ligand>
        <name>phosphoenolpyruvate</name>
        <dbReference type="ChEBI" id="CHEBI:58702"/>
    </ligand>
</feature>
<dbReference type="AlphaFoldDB" id="A0A1A9GSF9"/>
<evidence type="ECO:0000256" key="3">
    <source>
        <dbReference type="ARBA" id="ARBA00022490"/>
    </source>
</evidence>
<keyword evidence="11" id="KW-1185">Reference proteome</keyword>
<evidence type="ECO:0000256" key="4">
    <source>
        <dbReference type="ARBA" id="ARBA00022605"/>
    </source>
</evidence>
<evidence type="ECO:0000313" key="11">
    <source>
        <dbReference type="Proteomes" id="UP000077868"/>
    </source>
</evidence>
<dbReference type="HAMAP" id="MF_00210">
    <property type="entry name" value="EPSP_synth"/>
    <property type="match status" value="1"/>
</dbReference>
<feature type="binding site" evidence="8">
    <location>
        <position position="175"/>
    </location>
    <ligand>
        <name>3-phosphoshikimate</name>
        <dbReference type="ChEBI" id="CHEBI:145989"/>
    </ligand>
</feature>
<evidence type="ECO:0000256" key="5">
    <source>
        <dbReference type="ARBA" id="ARBA00022679"/>
    </source>
</evidence>
<dbReference type="OrthoDB" id="9809920at2"/>
<dbReference type="EMBL" id="CP015079">
    <property type="protein sequence ID" value="ANH40371.1"/>
    <property type="molecule type" value="Genomic_DNA"/>
</dbReference>
<feature type="binding site" evidence="8">
    <location>
        <position position="325"/>
    </location>
    <ligand>
        <name>3-phosphoshikimate</name>
        <dbReference type="ChEBI" id="CHEBI:145989"/>
    </ligand>
</feature>
<dbReference type="PATRIC" id="fig|1300347.3.peg.3979"/>
<dbReference type="PROSITE" id="PS00885">
    <property type="entry name" value="EPSP_SYNTHASE_2"/>
    <property type="match status" value="1"/>
</dbReference>
<dbReference type="UniPathway" id="UPA00053">
    <property type="reaction ID" value="UER00089"/>
</dbReference>
<keyword evidence="5 8" id="KW-0808">Transferase</keyword>
<comment type="similarity">
    <text evidence="2 8">Belongs to the EPSP synthase family.</text>
</comment>
<dbReference type="GO" id="GO:0008652">
    <property type="term" value="P:amino acid biosynthetic process"/>
    <property type="evidence" value="ECO:0007669"/>
    <property type="project" value="UniProtKB-KW"/>
</dbReference>
<feature type="binding site" evidence="8">
    <location>
        <position position="32"/>
    </location>
    <ligand>
        <name>phosphoenolpyruvate</name>
        <dbReference type="ChEBI" id="CHEBI:58702"/>
    </ligand>
</feature>
<dbReference type="EC" id="2.5.1.19" evidence="8"/>
<evidence type="ECO:0000256" key="7">
    <source>
        <dbReference type="ARBA" id="ARBA00044633"/>
    </source>
</evidence>
<dbReference type="InterPro" id="IPR023193">
    <property type="entry name" value="EPSP_synthase_CS"/>
</dbReference>
<dbReference type="PIRSF" id="PIRSF000505">
    <property type="entry name" value="EPSPS"/>
    <property type="match status" value="1"/>
</dbReference>
<dbReference type="PROSITE" id="PS00104">
    <property type="entry name" value="EPSP_SYNTHASE_1"/>
    <property type="match status" value="1"/>
</dbReference>
<accession>A0A1A9GSF9</accession>
<name>A0A1A9GSF9_9ACTN</name>
<comment type="function">
    <text evidence="8">Catalyzes the transfer of the enolpyruvyl moiety of phosphoenolpyruvate (PEP) to the 5-hydroxyl of shikimate-3-phosphate (S3P) to produce enolpyruvyl shikimate-3-phosphate and inorganic phosphate.</text>
</comment>
<dbReference type="InterPro" id="IPR036968">
    <property type="entry name" value="Enolpyruvate_Tfrase_sf"/>
</dbReference>
<protein>
    <recommendedName>
        <fullName evidence="8">3-phosphoshikimate 1-carboxyvinyltransferase</fullName>
        <ecNumber evidence="8">2.5.1.19</ecNumber>
    </recommendedName>
    <alternativeName>
        <fullName evidence="8">5-enolpyruvylshikimate-3-phosphate synthase</fullName>
        <shortName evidence="8">EPSP synthase</shortName>
        <shortName evidence="8">EPSPS</shortName>
    </alternativeName>
</protein>
<proteinExistence type="inferred from homology"/>
<feature type="binding site" evidence="8">
    <location>
        <position position="176"/>
    </location>
    <ligand>
        <name>3-phosphoshikimate</name>
        <dbReference type="ChEBI" id="CHEBI:145989"/>
    </ligand>
</feature>
<dbReference type="KEGG" id="ndk:I601_3974"/>
<dbReference type="PANTHER" id="PTHR21090:SF5">
    <property type="entry name" value="PENTAFUNCTIONAL AROM POLYPEPTIDE"/>
    <property type="match status" value="1"/>
</dbReference>
<keyword evidence="4 8" id="KW-0028">Amino-acid biosynthesis</keyword>
<dbReference type="RefSeq" id="WP_068113565.1">
    <property type="nucleotide sequence ID" value="NZ_CP015079.1"/>
</dbReference>
<dbReference type="Pfam" id="PF00275">
    <property type="entry name" value="EPSP_synthase"/>
    <property type="match status" value="1"/>
</dbReference>
<feature type="binding site" evidence="8">
    <location>
        <position position="37"/>
    </location>
    <ligand>
        <name>3-phosphoshikimate</name>
        <dbReference type="ChEBI" id="CHEBI:145989"/>
    </ligand>
</feature>
<dbReference type="InterPro" id="IPR006264">
    <property type="entry name" value="EPSP_synthase"/>
</dbReference>
<dbReference type="InterPro" id="IPR001986">
    <property type="entry name" value="Enolpyruvate_Tfrase_dom"/>
</dbReference>
<feature type="domain" description="Enolpyruvate transferase" evidence="9">
    <location>
        <begin position="18"/>
        <end position="428"/>
    </location>
</feature>
<dbReference type="GO" id="GO:0003866">
    <property type="term" value="F:3-phosphoshikimate 1-carboxyvinyltransferase activity"/>
    <property type="evidence" value="ECO:0007669"/>
    <property type="project" value="UniProtKB-UniRule"/>
</dbReference>
<evidence type="ECO:0000313" key="10">
    <source>
        <dbReference type="EMBL" id="ANH40371.1"/>
    </source>
</evidence>
<dbReference type="STRING" id="1300347.I601_3974"/>
<dbReference type="GO" id="GO:0009423">
    <property type="term" value="P:chorismate biosynthetic process"/>
    <property type="evidence" value="ECO:0007669"/>
    <property type="project" value="UniProtKB-UniRule"/>
</dbReference>
<feature type="binding site" evidence="8">
    <location>
        <position position="32"/>
    </location>
    <ligand>
        <name>3-phosphoshikimate</name>
        <dbReference type="ChEBI" id="CHEBI:145989"/>
    </ligand>
</feature>
<evidence type="ECO:0000256" key="1">
    <source>
        <dbReference type="ARBA" id="ARBA00004811"/>
    </source>
</evidence>
<comment type="pathway">
    <text evidence="1 8">Metabolic intermediate biosynthesis; chorismate biosynthesis; chorismate from D-erythrose 4-phosphate and phosphoenolpyruvate: step 6/7.</text>
</comment>
<keyword evidence="3 8" id="KW-0963">Cytoplasm</keyword>
<feature type="binding site" evidence="8">
    <location>
        <position position="174"/>
    </location>
    <ligand>
        <name>3-phosphoshikimate</name>
        <dbReference type="ChEBI" id="CHEBI:145989"/>
    </ligand>
</feature>
<dbReference type="Proteomes" id="UP000077868">
    <property type="component" value="Chromosome"/>
</dbReference>
<evidence type="ECO:0000256" key="6">
    <source>
        <dbReference type="ARBA" id="ARBA00023141"/>
    </source>
</evidence>
<dbReference type="FunFam" id="3.65.10.10:FF:000011">
    <property type="entry name" value="3-phosphoshikimate 1-carboxyvinyltransferase"/>
    <property type="match status" value="1"/>
</dbReference>